<comment type="caution">
    <text evidence="1">The sequence shown here is derived from an EMBL/GenBank/DDBJ whole genome shotgun (WGS) entry which is preliminary data.</text>
</comment>
<accession>A0A642UPP2</accession>
<dbReference type="EMBL" id="SWFT01000124">
    <property type="protein sequence ID" value="KAA8899369.1"/>
    <property type="molecule type" value="Genomic_DNA"/>
</dbReference>
<gene>
    <name evidence="1" type="ORF">DIURU_004391</name>
</gene>
<organism evidence="1 2">
    <name type="scientific">Diutina rugosa</name>
    <name type="common">Yeast</name>
    <name type="synonym">Candida rugosa</name>
    <dbReference type="NCBI Taxonomy" id="5481"/>
    <lineage>
        <taxon>Eukaryota</taxon>
        <taxon>Fungi</taxon>
        <taxon>Dikarya</taxon>
        <taxon>Ascomycota</taxon>
        <taxon>Saccharomycotina</taxon>
        <taxon>Pichiomycetes</taxon>
        <taxon>Debaryomycetaceae</taxon>
        <taxon>Diutina</taxon>
    </lineage>
</organism>
<evidence type="ECO:0000313" key="2">
    <source>
        <dbReference type="Proteomes" id="UP000449547"/>
    </source>
</evidence>
<sequence length="365" mass="41789">MPHLYEHTEDRFRSTNKNMSTVDLINSLRSVSKNLALEMALKHSNWDLGANNRAIDDDVKEYLFGQVYVLAPGKQFNFQLMNYESFNWLVLTDTQYHHLVLTGFDWPVGITLIEGETHSSWQQYHDMTEGHRSATIGAIHRESSYFYEGCSITGSSTSRNVIGIEGPKIWSYLYCKSYLERLVLDNYAEMPDHNYHIEVDSLQLNGRHPGIDKIVNLSSVKQLSLMTTAANRDDGIFKHVHQLTSVTDLCVLSGSGKHGTAYGSAEYEKICAIPGPVERLVVVTDQRNPYDYTTALNMAMSFPKLVYLEVTHRVDSLSWPRVRTSEIERDKHQQEDVSVLKLPALKKIVWYENRISTDEEYTLVK</sequence>
<dbReference type="RefSeq" id="XP_034010883.1">
    <property type="nucleotide sequence ID" value="XM_034157259.1"/>
</dbReference>
<evidence type="ECO:0000313" key="1">
    <source>
        <dbReference type="EMBL" id="KAA8899369.1"/>
    </source>
</evidence>
<name>A0A642UPP2_DIURU</name>
<keyword evidence="2" id="KW-1185">Reference proteome</keyword>
<dbReference type="VEuPathDB" id="FungiDB:DIURU_004391"/>
<dbReference type="AlphaFoldDB" id="A0A642UPP2"/>
<protein>
    <submittedName>
        <fullName evidence="1">Uncharacterized protein</fullName>
    </submittedName>
</protein>
<dbReference type="GeneID" id="54783042"/>
<dbReference type="Proteomes" id="UP000449547">
    <property type="component" value="Unassembled WGS sequence"/>
</dbReference>
<proteinExistence type="predicted"/>
<reference evidence="1 2" key="1">
    <citation type="submission" date="2019-07" db="EMBL/GenBank/DDBJ databases">
        <title>Genome assembly of two rare yeast pathogens: Diutina rugosa and Trichomonascus ciferrii.</title>
        <authorList>
            <person name="Mixao V."/>
            <person name="Saus E."/>
            <person name="Hansen A."/>
            <person name="Lass-Flor C."/>
            <person name="Gabaldon T."/>
        </authorList>
    </citation>
    <scope>NUCLEOTIDE SEQUENCE [LARGE SCALE GENOMIC DNA]</scope>
    <source>
        <strain evidence="1 2">CBS 613</strain>
    </source>
</reference>